<accession>A0A6J7IU69</accession>
<protein>
    <submittedName>
        <fullName evidence="1">Unannotated protein</fullName>
    </submittedName>
</protein>
<sequence>MFAAVGRGELTEAAAREQHEAMTRLKVRSLGDRVSRWTAWGLARDHGLDLAVAEYLAVTRLQADVFVSVDEAARARAEGIVPVGGPELLR</sequence>
<name>A0A6J7IU69_9ZZZZ</name>
<proteinExistence type="predicted"/>
<evidence type="ECO:0000313" key="1">
    <source>
        <dbReference type="EMBL" id="CAB4934778.1"/>
    </source>
</evidence>
<organism evidence="1">
    <name type="scientific">freshwater metagenome</name>
    <dbReference type="NCBI Taxonomy" id="449393"/>
    <lineage>
        <taxon>unclassified sequences</taxon>
        <taxon>metagenomes</taxon>
        <taxon>ecological metagenomes</taxon>
    </lineage>
</organism>
<reference evidence="1" key="1">
    <citation type="submission" date="2020-05" db="EMBL/GenBank/DDBJ databases">
        <authorList>
            <person name="Chiriac C."/>
            <person name="Salcher M."/>
            <person name="Ghai R."/>
            <person name="Kavagutti S V."/>
        </authorList>
    </citation>
    <scope>NUCLEOTIDE SEQUENCE</scope>
</reference>
<gene>
    <name evidence="1" type="ORF">UFOPK3609_02142</name>
</gene>
<dbReference type="AlphaFoldDB" id="A0A6J7IU69"/>
<dbReference type="EMBL" id="CAFBMQ010000431">
    <property type="protein sequence ID" value="CAB4934778.1"/>
    <property type="molecule type" value="Genomic_DNA"/>
</dbReference>